<accession>A0ACB6ZP64</accession>
<dbReference type="Proteomes" id="UP000886501">
    <property type="component" value="Unassembled WGS sequence"/>
</dbReference>
<evidence type="ECO:0000313" key="1">
    <source>
        <dbReference type="EMBL" id="KAF9651329.1"/>
    </source>
</evidence>
<organism evidence="1 2">
    <name type="scientific">Thelephora ganbajun</name>
    <name type="common">Ganba fungus</name>
    <dbReference type="NCBI Taxonomy" id="370292"/>
    <lineage>
        <taxon>Eukaryota</taxon>
        <taxon>Fungi</taxon>
        <taxon>Dikarya</taxon>
        <taxon>Basidiomycota</taxon>
        <taxon>Agaricomycotina</taxon>
        <taxon>Agaricomycetes</taxon>
        <taxon>Thelephorales</taxon>
        <taxon>Thelephoraceae</taxon>
        <taxon>Thelephora</taxon>
    </lineage>
</organism>
<evidence type="ECO:0000313" key="2">
    <source>
        <dbReference type="Proteomes" id="UP000886501"/>
    </source>
</evidence>
<reference evidence="1" key="1">
    <citation type="submission" date="2019-10" db="EMBL/GenBank/DDBJ databases">
        <authorList>
            <consortium name="DOE Joint Genome Institute"/>
            <person name="Kuo A."/>
            <person name="Miyauchi S."/>
            <person name="Kiss E."/>
            <person name="Drula E."/>
            <person name="Kohler A."/>
            <person name="Sanchez-Garcia M."/>
            <person name="Andreopoulos B."/>
            <person name="Barry K.W."/>
            <person name="Bonito G."/>
            <person name="Buee M."/>
            <person name="Carver A."/>
            <person name="Chen C."/>
            <person name="Cichocki N."/>
            <person name="Clum A."/>
            <person name="Culley D."/>
            <person name="Crous P.W."/>
            <person name="Fauchery L."/>
            <person name="Girlanda M."/>
            <person name="Hayes R."/>
            <person name="Keri Z."/>
            <person name="Labutti K."/>
            <person name="Lipzen A."/>
            <person name="Lombard V."/>
            <person name="Magnuson J."/>
            <person name="Maillard F."/>
            <person name="Morin E."/>
            <person name="Murat C."/>
            <person name="Nolan M."/>
            <person name="Ohm R."/>
            <person name="Pangilinan J."/>
            <person name="Pereira M."/>
            <person name="Perotto S."/>
            <person name="Peter M."/>
            <person name="Riley R."/>
            <person name="Sitrit Y."/>
            <person name="Stielow B."/>
            <person name="Szollosi G."/>
            <person name="Zifcakova L."/>
            <person name="Stursova M."/>
            <person name="Spatafora J.W."/>
            <person name="Tedersoo L."/>
            <person name="Vaario L.-M."/>
            <person name="Yamada A."/>
            <person name="Yan M."/>
            <person name="Wang P."/>
            <person name="Xu J."/>
            <person name="Bruns T."/>
            <person name="Baldrian P."/>
            <person name="Vilgalys R."/>
            <person name="Henrissat B."/>
            <person name="Grigoriev I.V."/>
            <person name="Hibbett D."/>
            <person name="Nagy L.G."/>
            <person name="Martin F.M."/>
        </authorList>
    </citation>
    <scope>NUCLEOTIDE SEQUENCE</scope>
    <source>
        <strain evidence="1">P2</strain>
    </source>
</reference>
<gene>
    <name evidence="1" type="ORF">BDM02DRAFT_3091323</name>
</gene>
<reference evidence="1" key="2">
    <citation type="journal article" date="2020" name="Nat. Commun.">
        <title>Large-scale genome sequencing of mycorrhizal fungi provides insights into the early evolution of symbiotic traits.</title>
        <authorList>
            <person name="Miyauchi S."/>
            <person name="Kiss E."/>
            <person name="Kuo A."/>
            <person name="Drula E."/>
            <person name="Kohler A."/>
            <person name="Sanchez-Garcia M."/>
            <person name="Morin E."/>
            <person name="Andreopoulos B."/>
            <person name="Barry K.W."/>
            <person name="Bonito G."/>
            <person name="Buee M."/>
            <person name="Carver A."/>
            <person name="Chen C."/>
            <person name="Cichocki N."/>
            <person name="Clum A."/>
            <person name="Culley D."/>
            <person name="Crous P.W."/>
            <person name="Fauchery L."/>
            <person name="Girlanda M."/>
            <person name="Hayes R.D."/>
            <person name="Keri Z."/>
            <person name="LaButti K."/>
            <person name="Lipzen A."/>
            <person name="Lombard V."/>
            <person name="Magnuson J."/>
            <person name="Maillard F."/>
            <person name="Murat C."/>
            <person name="Nolan M."/>
            <person name="Ohm R.A."/>
            <person name="Pangilinan J."/>
            <person name="Pereira M.F."/>
            <person name="Perotto S."/>
            <person name="Peter M."/>
            <person name="Pfister S."/>
            <person name="Riley R."/>
            <person name="Sitrit Y."/>
            <person name="Stielow J.B."/>
            <person name="Szollosi G."/>
            <person name="Zifcakova L."/>
            <person name="Stursova M."/>
            <person name="Spatafora J.W."/>
            <person name="Tedersoo L."/>
            <person name="Vaario L.M."/>
            <person name="Yamada A."/>
            <person name="Yan M."/>
            <person name="Wang P."/>
            <person name="Xu J."/>
            <person name="Bruns T."/>
            <person name="Baldrian P."/>
            <person name="Vilgalys R."/>
            <person name="Dunand C."/>
            <person name="Henrissat B."/>
            <person name="Grigoriev I.V."/>
            <person name="Hibbett D."/>
            <person name="Nagy L.G."/>
            <person name="Martin F.M."/>
        </authorList>
    </citation>
    <scope>NUCLEOTIDE SEQUENCE</scope>
    <source>
        <strain evidence="1">P2</strain>
    </source>
</reference>
<proteinExistence type="predicted"/>
<dbReference type="EMBL" id="MU117976">
    <property type="protein sequence ID" value="KAF9651329.1"/>
    <property type="molecule type" value="Genomic_DNA"/>
</dbReference>
<keyword evidence="2" id="KW-1185">Reference proteome</keyword>
<comment type="caution">
    <text evidence="1">The sequence shown here is derived from an EMBL/GenBank/DDBJ whole genome shotgun (WGS) entry which is preliminary data.</text>
</comment>
<protein>
    <submittedName>
        <fullName evidence="1">NCA2-domain-containing protein</fullName>
    </submittedName>
</protein>
<name>A0ACB6ZP64_THEGA</name>
<sequence>MSTFISVFVQDVVGRTQSPTAGQQQQQSFASGAGSERKQKLRDALLGLNPPTAEQSILAALLLLRDAAAPSDDPEEESLKQAVLGRVVLGVYAGALNAYLDQATEAEREAAWWDNIERSRYELAWYLLQTLPVRILDLFRTVANALQQHDIPVTLSSLNPASIRQMFPTSVDSLHYNALTKAMFPHLNRYPLTSFSITPILRWHHVILSTVTLPIEFTRQECRLKRKELERIRDERAEALGSLSEMRLSLQDNFDTNTKRSRDTADLGIERYSPLIDTLQRKLDGKPAQLGIRPGSVERLLDLSTRILPGHRKKNLSIFAEDKLKRPSNLVLAWPKLLLSPPFILYGFKLLYTSRASLREVAKDAWNTLMGLWRGWLIDPLKDVLKTVRAGGEGSIIVQREAVAADLASLERMTLSLAKDKLHYSSSQLKSLSNAVQQGDLTPILRIYEEDIRTPVKSAIAGTLLRSLFIQVQKAKVDIDQALSGIDKLLKSQELTFAFVGVAPVIAITYAVGGLFARIWEGGRGIGKHGGRHRRTIAWLVMRRIERLLIFQPHSHHHTDGTATPQLNSGDSLPPLTSGLLLLSVTQLRYYGETSLPPSSRIREGFLEDVKDLEDPRLGRNEKLRVLDRMWKSWGTTLGWGAQ</sequence>